<dbReference type="AlphaFoldDB" id="A0AAV0PG50"/>
<protein>
    <submittedName>
        <fullName evidence="1">Uncharacterized protein</fullName>
    </submittedName>
</protein>
<proteinExistence type="predicted"/>
<organism evidence="1 2">
    <name type="scientific">Linum tenue</name>
    <dbReference type="NCBI Taxonomy" id="586396"/>
    <lineage>
        <taxon>Eukaryota</taxon>
        <taxon>Viridiplantae</taxon>
        <taxon>Streptophyta</taxon>
        <taxon>Embryophyta</taxon>
        <taxon>Tracheophyta</taxon>
        <taxon>Spermatophyta</taxon>
        <taxon>Magnoliopsida</taxon>
        <taxon>eudicotyledons</taxon>
        <taxon>Gunneridae</taxon>
        <taxon>Pentapetalae</taxon>
        <taxon>rosids</taxon>
        <taxon>fabids</taxon>
        <taxon>Malpighiales</taxon>
        <taxon>Linaceae</taxon>
        <taxon>Linum</taxon>
    </lineage>
</organism>
<feature type="non-terminal residue" evidence="1">
    <location>
        <position position="1"/>
    </location>
</feature>
<sequence>PHPLDQPAPSHAEQVGLRWVDQQRSDAEGCEHERPELGVLFQLVGRLVERSDGARDQDAEEWEHHPVAYRGDGSADQHRDLGLVQVMLPCHVQGRLLWCRFLLGGRRRPRRSGGC</sequence>
<keyword evidence="2" id="KW-1185">Reference proteome</keyword>
<name>A0AAV0PG50_9ROSI</name>
<feature type="non-terminal residue" evidence="1">
    <location>
        <position position="115"/>
    </location>
</feature>
<reference evidence="1" key="1">
    <citation type="submission" date="2022-08" db="EMBL/GenBank/DDBJ databases">
        <authorList>
            <person name="Gutierrez-Valencia J."/>
        </authorList>
    </citation>
    <scope>NUCLEOTIDE SEQUENCE</scope>
</reference>
<dbReference type="Proteomes" id="UP001154282">
    <property type="component" value="Unassembled WGS sequence"/>
</dbReference>
<evidence type="ECO:0000313" key="1">
    <source>
        <dbReference type="EMBL" id="CAI0469816.1"/>
    </source>
</evidence>
<evidence type="ECO:0000313" key="2">
    <source>
        <dbReference type="Proteomes" id="UP001154282"/>
    </source>
</evidence>
<comment type="caution">
    <text evidence="1">The sequence shown here is derived from an EMBL/GenBank/DDBJ whole genome shotgun (WGS) entry which is preliminary data.</text>
</comment>
<dbReference type="EMBL" id="CAMGYJ010000009">
    <property type="protein sequence ID" value="CAI0469816.1"/>
    <property type="molecule type" value="Genomic_DNA"/>
</dbReference>
<accession>A0AAV0PG50</accession>
<gene>
    <name evidence="1" type="ORF">LITE_LOCUS38311</name>
</gene>